<protein>
    <submittedName>
        <fullName evidence="3">Type VII secretion-associated serine protease mycosin</fullName>
    </submittedName>
</protein>
<dbReference type="AlphaFoldDB" id="A0A7Z7KJJ9"/>
<dbReference type="EMBL" id="LS483396">
    <property type="protein sequence ID" value="SQG49491.1"/>
    <property type="molecule type" value="Genomic_DNA"/>
</dbReference>
<dbReference type="CDD" id="cd04847">
    <property type="entry name" value="Peptidases_S8_Subtilisin_like_2"/>
    <property type="match status" value="1"/>
</dbReference>
<proteinExistence type="predicted"/>
<gene>
    <name evidence="3" type="ORF">NCTC2665_02041</name>
</gene>
<feature type="domain" description="Peptidase S8/S53" evidence="2">
    <location>
        <begin position="274"/>
        <end position="641"/>
    </location>
</feature>
<dbReference type="InterPro" id="IPR000209">
    <property type="entry name" value="Peptidase_S8/S53_dom"/>
</dbReference>
<sequence length="789" mass="86710">MAERDRPHILVPTPPASESFTPITTPVTSRGGGFSGSRSEHGKRLTQEFEAAWAPPVDEPETTGTYLTFASFPGLDLMFESLESRRPGAQPELVAVQQELTPAGEIANATVFIPEGQKEFFLKKLEQYVETAEVAEGKPKHAALIEGIASIRRATIRELWTDPADEYPTSPTESRWWELWLRALDGQEYARLTAYAQLHNLPVSDHYLGFGDRTVVLIRATSEQLAMTFRSIDDIAELRRPHEVASSLPGLSAFEQRDWVRELQSRVEHAGTDAPAVCLLDRGVQAGHPLLEDSLAADDLHAVEPSWRKDVAIHAHGTEMAGLALYGDLQAAVGAQHRIRLEHRLESVKLLPDTADNDPDVYGAVTARAVDQPEISAQNRARVFMLAITAPAAAPNPGHRVEDRPKQESGRPTAWSATLDALAFGRAIDDSAPKFTYLNRDEEPTPRLFVVSAGNIRDVRAEDNHLDRSDAEGVEDPAQSWNALAVGAYAEHDAMDHAPDVFAGYVPIAARGELSPTSRTSVSFDQKRWPFKPDVVAPGGNLARTPDGSGVDTPENLAILTTRLQHPGEGFFTTTRDTSAATAQVSAIAADILAAYPHLRPETVRALIVHSAEWTDAMQARITAARTKGAAVNLLRRYGMGVPSLERATRSATNALTLVDEAVIHPYERDGNSSSGKAREMNLHRLPWPIDELSALGETEVRLRVTLSYFVEPNPSSRGWTGRYVYPSHGLRFAMKRPEDNLDAFRQRVNKQARDEGEKPLALNTESGWLFGRDQQTSAGSLHTDIWLS</sequence>
<dbReference type="SUPFAM" id="SSF52743">
    <property type="entry name" value="Subtilisin-like"/>
    <property type="match status" value="1"/>
</dbReference>
<keyword evidence="3" id="KW-0378">Hydrolase</keyword>
<name>A0A7Z7KJJ9_MICLC</name>
<dbReference type="Proteomes" id="UP000248985">
    <property type="component" value="Chromosome 1"/>
</dbReference>
<dbReference type="Gene3D" id="3.40.50.200">
    <property type="entry name" value="Peptidase S8/S53 domain"/>
    <property type="match status" value="1"/>
</dbReference>
<dbReference type="GeneID" id="93345182"/>
<dbReference type="GO" id="GO:0006508">
    <property type="term" value="P:proteolysis"/>
    <property type="evidence" value="ECO:0007669"/>
    <property type="project" value="UniProtKB-KW"/>
</dbReference>
<dbReference type="Pfam" id="PF00082">
    <property type="entry name" value="Peptidase_S8"/>
    <property type="match status" value="1"/>
</dbReference>
<feature type="compositionally biased region" description="Polar residues" evidence="1">
    <location>
        <begin position="16"/>
        <end position="28"/>
    </location>
</feature>
<dbReference type="RefSeq" id="WP_197712590.1">
    <property type="nucleotide sequence ID" value="NC_012803.1"/>
</dbReference>
<dbReference type="InterPro" id="IPR034074">
    <property type="entry name" value="Y4bN_pept_dom"/>
</dbReference>
<dbReference type="GO" id="GO:0004252">
    <property type="term" value="F:serine-type endopeptidase activity"/>
    <property type="evidence" value="ECO:0007669"/>
    <property type="project" value="InterPro"/>
</dbReference>
<keyword evidence="3" id="KW-0645">Protease</keyword>
<reference evidence="3 4" key="1">
    <citation type="submission" date="2018-06" db="EMBL/GenBank/DDBJ databases">
        <authorList>
            <consortium name="Pathogen Informatics"/>
            <person name="Doyle S."/>
        </authorList>
    </citation>
    <scope>NUCLEOTIDE SEQUENCE [LARGE SCALE GENOMIC DNA]</scope>
    <source>
        <strain evidence="3 4">NCTC2665</strain>
    </source>
</reference>
<evidence type="ECO:0000313" key="4">
    <source>
        <dbReference type="Proteomes" id="UP000248985"/>
    </source>
</evidence>
<dbReference type="InterPro" id="IPR036852">
    <property type="entry name" value="Peptidase_S8/S53_dom_sf"/>
</dbReference>
<evidence type="ECO:0000256" key="1">
    <source>
        <dbReference type="SAM" id="MobiDB-lite"/>
    </source>
</evidence>
<evidence type="ECO:0000313" key="3">
    <source>
        <dbReference type="EMBL" id="SQG49491.1"/>
    </source>
</evidence>
<evidence type="ECO:0000259" key="2">
    <source>
        <dbReference type="Pfam" id="PF00082"/>
    </source>
</evidence>
<feature type="region of interest" description="Disordered" evidence="1">
    <location>
        <begin position="1"/>
        <end position="41"/>
    </location>
</feature>
<accession>A0A7Z7KJJ9</accession>
<organism evidence="3 4">
    <name type="scientific">Micrococcus luteus (strain ATCC 4698 / DSM 20030 / JCM 1464 / CCM 169 / CCUG 5858 / IAM 1056 / NBRC 3333 / NCIMB 9278 / NCTC 2665 / VKM Ac-2230)</name>
    <name type="common">Micrococcus lysodeikticus</name>
    <dbReference type="NCBI Taxonomy" id="465515"/>
    <lineage>
        <taxon>Bacteria</taxon>
        <taxon>Bacillati</taxon>
        <taxon>Actinomycetota</taxon>
        <taxon>Actinomycetes</taxon>
        <taxon>Micrococcales</taxon>
        <taxon>Micrococcaceae</taxon>
        <taxon>Micrococcus</taxon>
    </lineage>
</organism>